<evidence type="ECO:0000256" key="2">
    <source>
        <dbReference type="ARBA" id="ARBA00004818"/>
    </source>
</evidence>
<evidence type="ECO:0000256" key="3">
    <source>
        <dbReference type="ARBA" id="ARBA00006171"/>
    </source>
</evidence>
<dbReference type="SFLD" id="SFLDS00003">
    <property type="entry name" value="Haloacid_Dehalogenase"/>
    <property type="match status" value="1"/>
</dbReference>
<evidence type="ECO:0000313" key="7">
    <source>
        <dbReference type="Proteomes" id="UP000307164"/>
    </source>
</evidence>
<accession>A0A5S3V8H8</accession>
<dbReference type="InterPro" id="IPR023198">
    <property type="entry name" value="PGP-like_dom2"/>
</dbReference>
<dbReference type="EC" id="3.1.3.18" evidence="4"/>
<dbReference type="GO" id="GO:0005829">
    <property type="term" value="C:cytosol"/>
    <property type="evidence" value="ECO:0007669"/>
    <property type="project" value="TreeGrafter"/>
</dbReference>
<evidence type="ECO:0000313" key="6">
    <source>
        <dbReference type="EMBL" id="TMO70645.1"/>
    </source>
</evidence>
<reference evidence="5" key="3">
    <citation type="submission" date="2019-09" db="EMBL/GenBank/DDBJ databases">
        <title>Co-occurence of chitin degradation, pigmentation and bioactivity in marine Pseudoalteromonas.</title>
        <authorList>
            <person name="Sonnenschein E.C."/>
            <person name="Bech P.K."/>
        </authorList>
    </citation>
    <scope>NUCLEOTIDE SEQUENCE</scope>
    <source>
        <strain evidence="5">S3790</strain>
        <strain evidence="6 7">S3895</strain>
    </source>
</reference>
<dbReference type="InterPro" id="IPR041492">
    <property type="entry name" value="HAD_2"/>
</dbReference>
<dbReference type="AlphaFoldDB" id="A0A5S3V8H8"/>
<dbReference type="Pfam" id="PF13419">
    <property type="entry name" value="HAD_2"/>
    <property type="match status" value="1"/>
</dbReference>
<dbReference type="EMBL" id="PNBX01000043">
    <property type="protein sequence ID" value="TMO68162.1"/>
    <property type="molecule type" value="Genomic_DNA"/>
</dbReference>
<comment type="pathway">
    <text evidence="2">Organic acid metabolism; glycolate biosynthesis; glycolate from 2-phosphoglycolate: step 1/1.</text>
</comment>
<organism evidence="5 8">
    <name type="scientific">Pseudoalteromonas aurantia</name>
    <dbReference type="NCBI Taxonomy" id="43654"/>
    <lineage>
        <taxon>Bacteria</taxon>
        <taxon>Pseudomonadati</taxon>
        <taxon>Pseudomonadota</taxon>
        <taxon>Gammaproteobacteria</taxon>
        <taxon>Alteromonadales</taxon>
        <taxon>Pseudoalteromonadaceae</taxon>
        <taxon>Pseudoalteromonas</taxon>
    </lineage>
</organism>
<comment type="similarity">
    <text evidence="3">Belongs to the HAD-like hydrolase superfamily. CbbY/CbbZ/Gph/YieH family.</text>
</comment>
<reference evidence="7 8" key="1">
    <citation type="submission" date="2018-01" db="EMBL/GenBank/DDBJ databases">
        <authorList>
            <person name="Paulsen S."/>
            <person name="Gram L.K."/>
        </authorList>
    </citation>
    <scope>NUCLEOTIDE SEQUENCE [LARGE SCALE GENOMIC DNA]</scope>
    <source>
        <strain evidence="5 8">S3790</strain>
        <strain evidence="6 7">S3895</strain>
    </source>
</reference>
<dbReference type="NCBIfam" id="TIGR01549">
    <property type="entry name" value="HAD-SF-IA-v1"/>
    <property type="match status" value="1"/>
</dbReference>
<dbReference type="SUPFAM" id="SSF56784">
    <property type="entry name" value="HAD-like"/>
    <property type="match status" value="1"/>
</dbReference>
<evidence type="ECO:0000313" key="5">
    <source>
        <dbReference type="EMBL" id="TMO68162.1"/>
    </source>
</evidence>
<keyword evidence="7" id="KW-1185">Reference proteome</keyword>
<dbReference type="PANTHER" id="PTHR43434">
    <property type="entry name" value="PHOSPHOGLYCOLATE PHOSPHATASE"/>
    <property type="match status" value="1"/>
</dbReference>
<dbReference type="PANTHER" id="PTHR43434:SF1">
    <property type="entry name" value="PHOSPHOGLYCOLATE PHOSPHATASE"/>
    <property type="match status" value="1"/>
</dbReference>
<dbReference type="InterPro" id="IPR036412">
    <property type="entry name" value="HAD-like_sf"/>
</dbReference>
<dbReference type="GO" id="GO:0006281">
    <property type="term" value="P:DNA repair"/>
    <property type="evidence" value="ECO:0007669"/>
    <property type="project" value="TreeGrafter"/>
</dbReference>
<protein>
    <recommendedName>
        <fullName evidence="4">phosphoglycolate phosphatase</fullName>
        <ecNumber evidence="4">3.1.3.18</ecNumber>
    </recommendedName>
</protein>
<dbReference type="InterPro" id="IPR023214">
    <property type="entry name" value="HAD_sf"/>
</dbReference>
<evidence type="ECO:0000256" key="4">
    <source>
        <dbReference type="ARBA" id="ARBA00013078"/>
    </source>
</evidence>
<comment type="catalytic activity">
    <reaction evidence="1">
        <text>2-phosphoglycolate + H2O = glycolate + phosphate</text>
        <dbReference type="Rhea" id="RHEA:14369"/>
        <dbReference type="ChEBI" id="CHEBI:15377"/>
        <dbReference type="ChEBI" id="CHEBI:29805"/>
        <dbReference type="ChEBI" id="CHEBI:43474"/>
        <dbReference type="ChEBI" id="CHEBI:58033"/>
        <dbReference type="EC" id="3.1.3.18"/>
    </reaction>
</comment>
<dbReference type="Proteomes" id="UP000307164">
    <property type="component" value="Unassembled WGS sequence"/>
</dbReference>
<dbReference type="NCBIfam" id="TIGR01509">
    <property type="entry name" value="HAD-SF-IA-v3"/>
    <property type="match status" value="1"/>
</dbReference>
<gene>
    <name evidence="5" type="primary">gph</name>
    <name evidence="5" type="ORF">CWC19_10600</name>
    <name evidence="6" type="ORF">CWC20_19385</name>
</gene>
<dbReference type="InterPro" id="IPR050155">
    <property type="entry name" value="HAD-like_hydrolase_sf"/>
</dbReference>
<name>A0A5S3V8H8_9GAMM</name>
<dbReference type="OrthoDB" id="9776368at2"/>
<dbReference type="RefSeq" id="WP_138591857.1">
    <property type="nucleotide sequence ID" value="NZ_PNBW01000125.1"/>
</dbReference>
<dbReference type="InterPro" id="IPR006439">
    <property type="entry name" value="HAD-SF_hydro_IA"/>
</dbReference>
<evidence type="ECO:0000256" key="1">
    <source>
        <dbReference type="ARBA" id="ARBA00000830"/>
    </source>
</evidence>
<sequence>MSYQGVLFDLDGTLVDSVEDMYMALNLTLTEVAYPIVSYAQVKTWVGNGISMLVKRGLTGDIQVNPDLNQSLVDNSIVRFKQHYHDIVGNYAALYAHVETGLSALAHLPKALVTNKDRVFTELLLSKLKLNHHFDVLVCGDDTDKKPNPKPLFMACKSLGLSVSDVLMVGDSKSDILAAKNAKVDVIAVKYGYNQGCNLEDFDPEYLCEGFLDIIPILNKRN</sequence>
<dbReference type="EMBL" id="PNBW01000125">
    <property type="protein sequence ID" value="TMO70645.1"/>
    <property type="molecule type" value="Genomic_DNA"/>
</dbReference>
<dbReference type="Gene3D" id="1.10.150.240">
    <property type="entry name" value="Putative phosphatase, domain 2"/>
    <property type="match status" value="1"/>
</dbReference>
<dbReference type="Proteomes" id="UP000307217">
    <property type="component" value="Unassembled WGS sequence"/>
</dbReference>
<proteinExistence type="inferred from homology"/>
<reference evidence="8" key="2">
    <citation type="submission" date="2019-06" db="EMBL/GenBank/DDBJ databases">
        <title>Co-occurence of chitin degradation, pigmentation and bioactivity in marine Pseudoalteromonas.</title>
        <authorList>
            <person name="Sonnenschein E.C."/>
            <person name="Bech P.K."/>
        </authorList>
    </citation>
    <scope>NUCLEOTIDE SEQUENCE [LARGE SCALE GENOMIC DNA]</scope>
    <source>
        <strain evidence="8">S3790</strain>
    </source>
</reference>
<dbReference type="SFLD" id="SFLDG01129">
    <property type="entry name" value="C1.5:_HAD__Beta-PGM__Phosphata"/>
    <property type="match status" value="1"/>
</dbReference>
<dbReference type="GO" id="GO:0008967">
    <property type="term" value="F:phosphoglycolate phosphatase activity"/>
    <property type="evidence" value="ECO:0007669"/>
    <property type="project" value="UniProtKB-EC"/>
</dbReference>
<dbReference type="Gene3D" id="3.40.50.1000">
    <property type="entry name" value="HAD superfamily/HAD-like"/>
    <property type="match status" value="1"/>
</dbReference>
<evidence type="ECO:0000313" key="8">
    <source>
        <dbReference type="Proteomes" id="UP000307217"/>
    </source>
</evidence>
<comment type="caution">
    <text evidence="5">The sequence shown here is derived from an EMBL/GenBank/DDBJ whole genome shotgun (WGS) entry which is preliminary data.</text>
</comment>